<protein>
    <submittedName>
        <fullName evidence="1">Uncharacterized protein</fullName>
    </submittedName>
</protein>
<name>Q7UGY3_RHOBA</name>
<dbReference type="OrthoDB" id="9972964at2"/>
<dbReference type="EnsemblBacteria" id="CAD78196">
    <property type="protein sequence ID" value="CAD78196"/>
    <property type="gene ID" value="RB4951"/>
</dbReference>
<sequence length="95" mass="10986">MRILARICCSPRIPPSLSGQRDRHSLATPPWWVTSCVRRFPFGPRSFPSSIRKLSTGADFQRLTRTRWSLREELENGLACFAAQAFRRYHSSNFS</sequence>
<reference evidence="1 2" key="1">
    <citation type="journal article" date="2003" name="Proc. Natl. Acad. Sci. U.S.A.">
        <title>Complete genome sequence of the marine planctomycete Pirellula sp. strain 1.</title>
        <authorList>
            <person name="Gloeckner F.O."/>
            <person name="Kube M."/>
            <person name="Bauer M."/>
            <person name="Teeling H."/>
            <person name="Lombardot T."/>
            <person name="Ludwig W."/>
            <person name="Gade D."/>
            <person name="Beck A."/>
            <person name="Borzym K."/>
            <person name="Heitmann K."/>
            <person name="Rabus R."/>
            <person name="Schlesner H."/>
            <person name="Amann R."/>
            <person name="Reinhardt R."/>
        </authorList>
    </citation>
    <scope>NUCLEOTIDE SEQUENCE [LARGE SCALE GENOMIC DNA]</scope>
    <source>
        <strain evidence="2">DSM 10527 / NCIMB 13988 / SH1</strain>
    </source>
</reference>
<dbReference type="EMBL" id="BX294141">
    <property type="protein sequence ID" value="CAD78196.1"/>
    <property type="molecule type" value="Genomic_DNA"/>
</dbReference>
<evidence type="ECO:0000313" key="1">
    <source>
        <dbReference type="EMBL" id="CAD78196.1"/>
    </source>
</evidence>
<evidence type="ECO:0000313" key="2">
    <source>
        <dbReference type="Proteomes" id="UP000001025"/>
    </source>
</evidence>
<keyword evidence="2" id="KW-1185">Reference proteome</keyword>
<dbReference type="InParanoid" id="Q7UGY3"/>
<dbReference type="STRING" id="243090.RB4951"/>
<gene>
    <name evidence="1" type="ordered locus">RB4951</name>
</gene>
<proteinExistence type="predicted"/>
<organism evidence="1 2">
    <name type="scientific">Rhodopirellula baltica (strain DSM 10527 / NCIMB 13988 / SH1)</name>
    <dbReference type="NCBI Taxonomy" id="243090"/>
    <lineage>
        <taxon>Bacteria</taxon>
        <taxon>Pseudomonadati</taxon>
        <taxon>Planctomycetota</taxon>
        <taxon>Planctomycetia</taxon>
        <taxon>Pirellulales</taxon>
        <taxon>Pirellulaceae</taxon>
        <taxon>Rhodopirellula</taxon>
    </lineage>
</organism>
<accession>Q7UGY3</accession>
<dbReference type="HOGENOM" id="CLU_2370865_0_0_0"/>
<dbReference type="Proteomes" id="UP000001025">
    <property type="component" value="Chromosome"/>
</dbReference>
<dbReference type="KEGG" id="rba:RB4951"/>
<dbReference type="AlphaFoldDB" id="Q7UGY3"/>